<feature type="transmembrane region" description="Helical" evidence="9">
    <location>
        <begin position="179"/>
        <end position="195"/>
    </location>
</feature>
<keyword evidence="11" id="KW-1185">Reference proteome</keyword>
<protein>
    <submittedName>
        <fullName evidence="10">Xanthine/uracil/vitamin C permease</fullName>
    </submittedName>
</protein>
<keyword evidence="3 8" id="KW-0813">Transport</keyword>
<feature type="transmembrane region" description="Helical" evidence="9">
    <location>
        <begin position="421"/>
        <end position="439"/>
    </location>
</feature>
<evidence type="ECO:0000256" key="1">
    <source>
        <dbReference type="ARBA" id="ARBA00004651"/>
    </source>
</evidence>
<dbReference type="EMBL" id="AJLR01000007">
    <property type="protein sequence ID" value="EKN70765.1"/>
    <property type="molecule type" value="Genomic_DNA"/>
</dbReference>
<dbReference type="STRING" id="1131731.BAZO_00740"/>
<feature type="transmembrane region" description="Helical" evidence="9">
    <location>
        <begin position="326"/>
        <end position="347"/>
    </location>
</feature>
<feature type="transmembrane region" description="Helical" evidence="9">
    <location>
        <begin position="385"/>
        <end position="409"/>
    </location>
</feature>
<dbReference type="Pfam" id="PF00860">
    <property type="entry name" value="Xan_ur_permease"/>
    <property type="match status" value="1"/>
</dbReference>
<keyword evidence="7 8" id="KW-0472">Membrane</keyword>
<evidence type="ECO:0000313" key="11">
    <source>
        <dbReference type="Proteomes" id="UP000006315"/>
    </source>
</evidence>
<dbReference type="PANTHER" id="PTHR43337">
    <property type="entry name" value="XANTHINE/URACIL PERMEASE C887.17-RELATED"/>
    <property type="match status" value="1"/>
</dbReference>
<feature type="transmembrane region" description="Helical" evidence="9">
    <location>
        <begin position="139"/>
        <end position="159"/>
    </location>
</feature>
<dbReference type="Proteomes" id="UP000006315">
    <property type="component" value="Unassembled WGS sequence"/>
</dbReference>
<keyword evidence="4 8" id="KW-1003">Cell membrane</keyword>
<dbReference type="PATRIC" id="fig|1131731.3.peg.155"/>
<feature type="transmembrane region" description="Helical" evidence="9">
    <location>
        <begin position="12"/>
        <end position="33"/>
    </location>
</feature>
<comment type="subcellular location">
    <subcellularLocation>
        <location evidence="1 8">Cell membrane</location>
        <topology evidence="1 8">Multi-pass membrane protein</topology>
    </subcellularLocation>
</comment>
<feature type="transmembrane region" description="Helical" evidence="9">
    <location>
        <begin position="353"/>
        <end position="373"/>
    </location>
</feature>
<proteinExistence type="inferred from homology"/>
<evidence type="ECO:0000256" key="9">
    <source>
        <dbReference type="SAM" id="Phobius"/>
    </source>
</evidence>
<dbReference type="PIRSF" id="PIRSF005353">
    <property type="entry name" value="PbuG"/>
    <property type="match status" value="1"/>
</dbReference>
<dbReference type="InterPro" id="IPR006043">
    <property type="entry name" value="NCS2"/>
</dbReference>
<dbReference type="GO" id="GO:0005886">
    <property type="term" value="C:plasma membrane"/>
    <property type="evidence" value="ECO:0007669"/>
    <property type="project" value="UniProtKB-SubCell"/>
</dbReference>
<evidence type="ECO:0000256" key="8">
    <source>
        <dbReference type="PIRNR" id="PIRNR005353"/>
    </source>
</evidence>
<feature type="transmembrane region" description="Helical" evidence="9">
    <location>
        <begin position="251"/>
        <end position="272"/>
    </location>
</feature>
<evidence type="ECO:0000256" key="6">
    <source>
        <dbReference type="ARBA" id="ARBA00022989"/>
    </source>
</evidence>
<feature type="transmembrane region" description="Helical" evidence="9">
    <location>
        <begin position="57"/>
        <end position="76"/>
    </location>
</feature>
<evidence type="ECO:0000256" key="2">
    <source>
        <dbReference type="ARBA" id="ARBA00005697"/>
    </source>
</evidence>
<evidence type="ECO:0000256" key="3">
    <source>
        <dbReference type="ARBA" id="ARBA00022448"/>
    </source>
</evidence>
<reference evidence="10 11" key="1">
    <citation type="journal article" date="2012" name="Front. Microbiol.">
        <title>Redundancy and modularity in membrane-associated dissimilatory nitrate reduction in Bacillus.</title>
        <authorList>
            <person name="Heylen K."/>
            <person name="Keltjens J."/>
        </authorList>
    </citation>
    <scope>NUCLEOTIDE SEQUENCE [LARGE SCALE GENOMIC DNA]</scope>
    <source>
        <strain evidence="10 11">LMG 9581</strain>
    </source>
</reference>
<feature type="transmembrane region" description="Helical" evidence="9">
    <location>
        <begin position="83"/>
        <end position="103"/>
    </location>
</feature>
<sequence>MKKYFQFERLGTNYKTEIIAGLTTFLSMAYILFVNPSTLALDGVADFPDELRINKDAVFVATALAAAYGSIFMGVYAKYPLALAPGMGLNAFFAYTVVLGMGIPWETALAGVFVSGLIFIVLSVSGIREKIINVIPNELKLAVGAGIGLFISFIGLKNAGIVVSNPATFVALSDLKDPNTLLAIFGLFVTIVLMVRKVNAAIFIGMVITAIAGMIFSLIDIPDKVVGAIPSIAPTFGAALAHLGDVFTPQLIGVILTFFIVDFFDATGTLVAVANQAGLVKNNKLERVGKALMADATAVSVGAILGTSSTTSYVESTAGVAAGGRSGFTAVVTGICFLLALFFAPLLGVVTPAVTAPALIIVGVLMASSVGSIDWKEFEIAVPSFFTLITMPLTYSIATGIAVGFIFYPITMIVKGRAKEVHPIMHGLFFVFLAYFLFLRD</sequence>
<dbReference type="GO" id="GO:0005345">
    <property type="term" value="F:purine nucleobase transmembrane transporter activity"/>
    <property type="evidence" value="ECO:0007669"/>
    <property type="project" value="TreeGrafter"/>
</dbReference>
<evidence type="ECO:0000313" key="10">
    <source>
        <dbReference type="EMBL" id="EKN70765.1"/>
    </source>
</evidence>
<dbReference type="PANTHER" id="PTHR43337:SF11">
    <property type="entry name" value="GUANINE_HYPOXANTHINE PERMEASE PBUG"/>
    <property type="match status" value="1"/>
</dbReference>
<dbReference type="InterPro" id="IPR045018">
    <property type="entry name" value="Azg-like"/>
</dbReference>
<name>K6CHY8_SCHAZ</name>
<organism evidence="10 11">
    <name type="scientific">Schinkia azotoformans LMG 9581</name>
    <dbReference type="NCBI Taxonomy" id="1131731"/>
    <lineage>
        <taxon>Bacteria</taxon>
        <taxon>Bacillati</taxon>
        <taxon>Bacillota</taxon>
        <taxon>Bacilli</taxon>
        <taxon>Bacillales</taxon>
        <taxon>Bacillaceae</taxon>
        <taxon>Calidifontibacillus/Schinkia group</taxon>
        <taxon>Schinkia</taxon>
    </lineage>
</organism>
<gene>
    <name evidence="10" type="ORF">BAZO_00740</name>
</gene>
<keyword evidence="5 8" id="KW-0812">Transmembrane</keyword>
<dbReference type="InterPro" id="IPR026033">
    <property type="entry name" value="Azg-like_bact_archaea"/>
</dbReference>
<evidence type="ECO:0000256" key="4">
    <source>
        <dbReference type="ARBA" id="ARBA00022475"/>
    </source>
</evidence>
<evidence type="ECO:0000256" key="7">
    <source>
        <dbReference type="ARBA" id="ARBA00023136"/>
    </source>
</evidence>
<comment type="similarity">
    <text evidence="2 8">Belongs to the nucleobase:cation symporter-2 (NCS2) (TC 2.A.40) family. Azg-like subfamily.</text>
</comment>
<feature type="transmembrane region" description="Helical" evidence="9">
    <location>
        <begin position="109"/>
        <end position="127"/>
    </location>
</feature>
<comment type="caution">
    <text evidence="10">The sequence shown here is derived from an EMBL/GenBank/DDBJ whole genome shotgun (WGS) entry which is preliminary data.</text>
</comment>
<dbReference type="AlphaFoldDB" id="K6CHY8"/>
<feature type="transmembrane region" description="Helical" evidence="9">
    <location>
        <begin position="200"/>
        <end position="219"/>
    </location>
</feature>
<evidence type="ECO:0000256" key="5">
    <source>
        <dbReference type="ARBA" id="ARBA00022692"/>
    </source>
</evidence>
<accession>K6CHY8</accession>
<dbReference type="RefSeq" id="WP_003329253.1">
    <property type="nucleotide sequence ID" value="NZ_AJLR01000007.1"/>
</dbReference>
<keyword evidence="6 8" id="KW-1133">Transmembrane helix</keyword>